<evidence type="ECO:0000313" key="2">
    <source>
        <dbReference type="Proteomes" id="UP001202328"/>
    </source>
</evidence>
<gene>
    <name evidence="1" type="ORF">MKW98_031121</name>
</gene>
<dbReference type="AlphaFoldDB" id="A0AAD4SUW7"/>
<keyword evidence="2" id="KW-1185">Reference proteome</keyword>
<dbReference type="PANTHER" id="PTHR33240">
    <property type="entry name" value="OS08G0508500 PROTEIN"/>
    <property type="match status" value="1"/>
</dbReference>
<reference evidence="1" key="1">
    <citation type="submission" date="2022-04" db="EMBL/GenBank/DDBJ databases">
        <title>A functionally conserved STORR gene fusion in Papaver species that diverged 16.8 million years ago.</title>
        <authorList>
            <person name="Catania T."/>
        </authorList>
    </citation>
    <scope>NUCLEOTIDE SEQUENCE</scope>
    <source>
        <strain evidence="1">S-188037</strain>
    </source>
</reference>
<feature type="non-terminal residue" evidence="1">
    <location>
        <position position="1"/>
    </location>
</feature>
<dbReference type="EMBL" id="JAJJMB010008256">
    <property type="protein sequence ID" value="KAI3924870.1"/>
    <property type="molecule type" value="Genomic_DNA"/>
</dbReference>
<dbReference type="InterPro" id="IPR021109">
    <property type="entry name" value="Peptidase_aspartic_dom_sf"/>
</dbReference>
<dbReference type="CDD" id="cd00303">
    <property type="entry name" value="retropepsin_like"/>
    <property type="match status" value="1"/>
</dbReference>
<dbReference type="PANTHER" id="PTHR33240:SF15">
    <property type="entry name" value="GAG-PRO-LIKE PROTEIN"/>
    <property type="match status" value="1"/>
</dbReference>
<protein>
    <submittedName>
        <fullName evidence="1">Uncharacterized protein</fullName>
    </submittedName>
</protein>
<comment type="caution">
    <text evidence="1">The sequence shown here is derived from an EMBL/GenBank/DDBJ whole genome shotgun (WGS) entry which is preliminary data.</text>
</comment>
<dbReference type="Proteomes" id="UP001202328">
    <property type="component" value="Unassembled WGS sequence"/>
</dbReference>
<organism evidence="1 2">
    <name type="scientific">Papaver atlanticum</name>
    <dbReference type="NCBI Taxonomy" id="357466"/>
    <lineage>
        <taxon>Eukaryota</taxon>
        <taxon>Viridiplantae</taxon>
        <taxon>Streptophyta</taxon>
        <taxon>Embryophyta</taxon>
        <taxon>Tracheophyta</taxon>
        <taxon>Spermatophyta</taxon>
        <taxon>Magnoliopsida</taxon>
        <taxon>Ranunculales</taxon>
        <taxon>Papaveraceae</taxon>
        <taxon>Papaveroideae</taxon>
        <taxon>Papaver</taxon>
    </lineage>
</organism>
<accession>A0AAD4SUW7</accession>
<sequence length="258" mass="28623">QLQKTKANISNLWLLMASTSHREAVLAELNASHVSTMISPEELAATVAQVIRANLLSFSDEDLPPEGKEHNRALQIIVGCQGYHVPHVLIDNGSAVNICTLAAAKRIGVKDEYICFRSDTARTVRGFDNEKRCVMGEFTTTVVIGLAHKKTTFLVIDINASFTMVLGRPWLHANLAVSSSLHQKLRFIYGYKLITIQGDLEEEEGKGKNNHTTIPAVETNLVDNNYTEESVNQVFHKAYPGKNFQIGLSTVIPRWPII</sequence>
<name>A0AAD4SUW7_9MAGN</name>
<dbReference type="Gene3D" id="2.40.70.10">
    <property type="entry name" value="Acid Proteases"/>
    <property type="match status" value="1"/>
</dbReference>
<proteinExistence type="predicted"/>
<evidence type="ECO:0000313" key="1">
    <source>
        <dbReference type="EMBL" id="KAI3924870.1"/>
    </source>
</evidence>